<feature type="region of interest" description="Disordered" evidence="1">
    <location>
        <begin position="33"/>
        <end position="58"/>
    </location>
</feature>
<organism evidence="2 3">
    <name type="scientific">Datura stramonium</name>
    <name type="common">Jimsonweed</name>
    <name type="synonym">Common thornapple</name>
    <dbReference type="NCBI Taxonomy" id="4076"/>
    <lineage>
        <taxon>Eukaryota</taxon>
        <taxon>Viridiplantae</taxon>
        <taxon>Streptophyta</taxon>
        <taxon>Embryophyta</taxon>
        <taxon>Tracheophyta</taxon>
        <taxon>Spermatophyta</taxon>
        <taxon>Magnoliopsida</taxon>
        <taxon>eudicotyledons</taxon>
        <taxon>Gunneridae</taxon>
        <taxon>Pentapetalae</taxon>
        <taxon>asterids</taxon>
        <taxon>lamiids</taxon>
        <taxon>Solanales</taxon>
        <taxon>Solanaceae</taxon>
        <taxon>Solanoideae</taxon>
        <taxon>Datureae</taxon>
        <taxon>Datura</taxon>
    </lineage>
</organism>
<evidence type="ECO:0000313" key="3">
    <source>
        <dbReference type="Proteomes" id="UP000823775"/>
    </source>
</evidence>
<accession>A0ABS8VJ73</accession>
<proteinExistence type="predicted"/>
<sequence length="58" mass="6583">MERKSGVRVLNNSNLGELGRVEKLLILTTARSTSHMKVQRPIPGHRGFSFEHLPEEPM</sequence>
<dbReference type="EMBL" id="JACEIK010004960">
    <property type="protein sequence ID" value="MCD9646922.1"/>
    <property type="molecule type" value="Genomic_DNA"/>
</dbReference>
<comment type="caution">
    <text evidence="2">The sequence shown here is derived from an EMBL/GenBank/DDBJ whole genome shotgun (WGS) entry which is preliminary data.</text>
</comment>
<dbReference type="Proteomes" id="UP000823775">
    <property type="component" value="Unassembled WGS sequence"/>
</dbReference>
<keyword evidence="3" id="KW-1185">Reference proteome</keyword>
<evidence type="ECO:0000256" key="1">
    <source>
        <dbReference type="SAM" id="MobiDB-lite"/>
    </source>
</evidence>
<protein>
    <submittedName>
        <fullName evidence="2">Uncharacterized protein</fullName>
    </submittedName>
</protein>
<name>A0ABS8VJ73_DATST</name>
<feature type="non-terminal residue" evidence="2">
    <location>
        <position position="58"/>
    </location>
</feature>
<feature type="compositionally biased region" description="Basic and acidic residues" evidence="1">
    <location>
        <begin position="48"/>
        <end position="58"/>
    </location>
</feature>
<reference evidence="2 3" key="1">
    <citation type="journal article" date="2021" name="BMC Genomics">
        <title>Datura genome reveals duplications of psychoactive alkaloid biosynthetic genes and high mutation rate following tissue culture.</title>
        <authorList>
            <person name="Rajewski A."/>
            <person name="Carter-House D."/>
            <person name="Stajich J."/>
            <person name="Litt A."/>
        </authorList>
    </citation>
    <scope>NUCLEOTIDE SEQUENCE [LARGE SCALE GENOMIC DNA]</scope>
    <source>
        <strain evidence="2">AR-01</strain>
    </source>
</reference>
<evidence type="ECO:0000313" key="2">
    <source>
        <dbReference type="EMBL" id="MCD9646922.1"/>
    </source>
</evidence>
<gene>
    <name evidence="2" type="ORF">HAX54_037175</name>
</gene>